<evidence type="ECO:0000313" key="2">
    <source>
        <dbReference type="EMBL" id="PYH84690.1"/>
    </source>
</evidence>
<protein>
    <submittedName>
        <fullName evidence="2">Uncharacterized protein</fullName>
    </submittedName>
</protein>
<reference evidence="2 3" key="1">
    <citation type="submission" date="2016-12" db="EMBL/GenBank/DDBJ databases">
        <title>The genomes of Aspergillus section Nigri reveals drivers in fungal speciation.</title>
        <authorList>
            <consortium name="DOE Joint Genome Institute"/>
            <person name="Vesth T.C."/>
            <person name="Nybo J."/>
            <person name="Theobald S."/>
            <person name="Brandl J."/>
            <person name="Frisvad J.C."/>
            <person name="Nielsen K.F."/>
            <person name="Lyhne E.K."/>
            <person name="Kogle M.E."/>
            <person name="Kuo A."/>
            <person name="Riley R."/>
            <person name="Clum A."/>
            <person name="Nolan M."/>
            <person name="Lipzen A."/>
            <person name="Salamov A."/>
            <person name="Henrissat B."/>
            <person name="Wiebenga A."/>
            <person name="De Vries R.P."/>
            <person name="Grigoriev I.V."/>
            <person name="Mortensen U.H."/>
            <person name="Andersen M.R."/>
            <person name="Baker S.E."/>
        </authorList>
    </citation>
    <scope>NUCLEOTIDE SEQUENCE [LARGE SCALE GENOMIC DNA]</scope>
    <source>
        <strain evidence="2 3">CBS 121591</strain>
    </source>
</reference>
<organism evidence="2 3">
    <name type="scientific">Aspergillus uvarum CBS 121591</name>
    <dbReference type="NCBI Taxonomy" id="1448315"/>
    <lineage>
        <taxon>Eukaryota</taxon>
        <taxon>Fungi</taxon>
        <taxon>Dikarya</taxon>
        <taxon>Ascomycota</taxon>
        <taxon>Pezizomycotina</taxon>
        <taxon>Eurotiomycetes</taxon>
        <taxon>Eurotiomycetidae</taxon>
        <taxon>Eurotiales</taxon>
        <taxon>Aspergillaceae</taxon>
        <taxon>Aspergillus</taxon>
        <taxon>Aspergillus subgen. Circumdati</taxon>
    </lineage>
</organism>
<dbReference type="EMBL" id="KZ821683">
    <property type="protein sequence ID" value="PYH84690.1"/>
    <property type="molecule type" value="Genomic_DNA"/>
</dbReference>
<feature type="compositionally biased region" description="Low complexity" evidence="1">
    <location>
        <begin position="295"/>
        <end position="311"/>
    </location>
</feature>
<dbReference type="VEuPathDB" id="FungiDB:BO82DRAFT_362425"/>
<gene>
    <name evidence="2" type="ORF">BO82DRAFT_362425</name>
</gene>
<evidence type="ECO:0000256" key="1">
    <source>
        <dbReference type="SAM" id="MobiDB-lite"/>
    </source>
</evidence>
<feature type="region of interest" description="Disordered" evidence="1">
    <location>
        <begin position="293"/>
        <end position="312"/>
    </location>
</feature>
<accession>A0A319CJP3</accession>
<sequence length="375" mass="42098">MSVFKATLNQSGYRRILNSLSGDFRALSDFCSRFGVYANTCSRFGVYAMIAQDSRKYTSTCNRTLQSPRSQAAWKEDDKHPDEILLPCLRRITRAVLASKPPLQYQWYNFCQHKETNEKASLIQSGHDRKEEGKVEVVVTSVSVLNDILQSNSESKCDIQAKNEDLQLARNSPQEGNFYFVDMRGKGLRACGSPGQLHNLRSAQKQRHRVCGCVKILLGSGMSVSCRYSTLSHDWSTLIRYTLSTLRSARHTFSRTAGRRPAFKQIALTMLLMRPIDVTQNIGMVDKPGTSSAFSRLSNPRLPNNPNSPRRTGMLLRTRVSGSHHELVLETPPGSLIKGSAFILADRLSDQLTKMAAREIQEATSIDTVHVEHPY</sequence>
<dbReference type="RefSeq" id="XP_025494890.1">
    <property type="nucleotide sequence ID" value="XM_025636855.1"/>
</dbReference>
<name>A0A319CJP3_9EURO</name>
<proteinExistence type="predicted"/>
<keyword evidence="3" id="KW-1185">Reference proteome</keyword>
<dbReference type="AlphaFoldDB" id="A0A319CJP3"/>
<dbReference type="Proteomes" id="UP000248340">
    <property type="component" value="Unassembled WGS sequence"/>
</dbReference>
<evidence type="ECO:0000313" key="3">
    <source>
        <dbReference type="Proteomes" id="UP000248340"/>
    </source>
</evidence>
<dbReference type="GeneID" id="37139596"/>